<organism evidence="1">
    <name type="scientific">Rhizophora mucronata</name>
    <name type="common">Asiatic mangrove</name>
    <dbReference type="NCBI Taxonomy" id="61149"/>
    <lineage>
        <taxon>Eukaryota</taxon>
        <taxon>Viridiplantae</taxon>
        <taxon>Streptophyta</taxon>
        <taxon>Embryophyta</taxon>
        <taxon>Tracheophyta</taxon>
        <taxon>Spermatophyta</taxon>
        <taxon>Magnoliopsida</taxon>
        <taxon>eudicotyledons</taxon>
        <taxon>Gunneridae</taxon>
        <taxon>Pentapetalae</taxon>
        <taxon>rosids</taxon>
        <taxon>fabids</taxon>
        <taxon>Malpighiales</taxon>
        <taxon>Rhizophoraceae</taxon>
        <taxon>Rhizophora</taxon>
    </lineage>
</organism>
<sequence length="51" mass="5811">MHITKDLVYFWKEKGRPTNFPMLKSNYTFSACNSGESHVGKRFSASSAEHS</sequence>
<reference evidence="1" key="1">
    <citation type="submission" date="2018-02" db="EMBL/GenBank/DDBJ databases">
        <title>Rhizophora mucronata_Transcriptome.</title>
        <authorList>
            <person name="Meera S.P."/>
            <person name="Sreeshan A."/>
            <person name="Augustine A."/>
        </authorList>
    </citation>
    <scope>NUCLEOTIDE SEQUENCE</scope>
    <source>
        <tissue evidence="1">Leaf</tissue>
    </source>
</reference>
<evidence type="ECO:0000313" key="1">
    <source>
        <dbReference type="EMBL" id="MBW82407.1"/>
    </source>
</evidence>
<dbReference type="AlphaFoldDB" id="A0A2P2IME6"/>
<protein>
    <submittedName>
        <fullName evidence="1">Uncharacterized protein</fullName>
    </submittedName>
</protein>
<dbReference type="EMBL" id="GGEC01001924">
    <property type="protein sequence ID" value="MBW82407.1"/>
    <property type="molecule type" value="Transcribed_RNA"/>
</dbReference>
<proteinExistence type="predicted"/>
<accession>A0A2P2IME6</accession>
<name>A0A2P2IME6_RHIMU</name>